<proteinExistence type="predicted"/>
<protein>
    <submittedName>
        <fullName evidence="2">4792_t:CDS:1</fullName>
    </submittedName>
</protein>
<dbReference type="InterPro" id="IPR031493">
    <property type="entry name" value="Zinc_ribbon_15"/>
</dbReference>
<dbReference type="EMBL" id="CAJVPI010000659">
    <property type="protein sequence ID" value="CAG8560305.1"/>
    <property type="molecule type" value="Genomic_DNA"/>
</dbReference>
<dbReference type="Proteomes" id="UP000789739">
    <property type="component" value="Unassembled WGS sequence"/>
</dbReference>
<name>A0A9N9BCQ5_9GLOM</name>
<organism evidence="2 3">
    <name type="scientific">Paraglomus brasilianum</name>
    <dbReference type="NCBI Taxonomy" id="144538"/>
    <lineage>
        <taxon>Eukaryota</taxon>
        <taxon>Fungi</taxon>
        <taxon>Fungi incertae sedis</taxon>
        <taxon>Mucoromycota</taxon>
        <taxon>Glomeromycotina</taxon>
        <taxon>Glomeromycetes</taxon>
        <taxon>Paraglomerales</taxon>
        <taxon>Paraglomeraceae</taxon>
        <taxon>Paraglomus</taxon>
    </lineage>
</organism>
<evidence type="ECO:0000313" key="2">
    <source>
        <dbReference type="EMBL" id="CAG8560305.1"/>
    </source>
</evidence>
<evidence type="ECO:0000259" key="1">
    <source>
        <dbReference type="Pfam" id="PF17032"/>
    </source>
</evidence>
<accession>A0A9N9BCQ5</accession>
<keyword evidence="3" id="KW-1185">Reference proteome</keyword>
<dbReference type="Pfam" id="PF17032">
    <property type="entry name" value="Zn_ribbon_15"/>
    <property type="match status" value="1"/>
</dbReference>
<reference evidence="2" key="1">
    <citation type="submission" date="2021-06" db="EMBL/GenBank/DDBJ databases">
        <authorList>
            <person name="Kallberg Y."/>
            <person name="Tangrot J."/>
            <person name="Rosling A."/>
        </authorList>
    </citation>
    <scope>NUCLEOTIDE SEQUENCE</scope>
    <source>
        <strain evidence="2">BR232B</strain>
    </source>
</reference>
<dbReference type="OrthoDB" id="5545479at2759"/>
<sequence>MTFLTMISFICKPGSVTPRLTLIQSTLPVRCPTCLLPEATVYQYKSSKVLKVFFVPILTFGSKSIWQCKNCGWTSDKSPDDETIRRSEIDELTHQRSPLPTWGLSRCRKCGKESNFSGRRKFCPYCGDEPKGR</sequence>
<comment type="caution">
    <text evidence="2">The sequence shown here is derived from an EMBL/GenBank/DDBJ whole genome shotgun (WGS) entry which is preliminary data.</text>
</comment>
<gene>
    <name evidence="2" type="ORF">PBRASI_LOCUS5556</name>
</gene>
<evidence type="ECO:0000313" key="3">
    <source>
        <dbReference type="Proteomes" id="UP000789739"/>
    </source>
</evidence>
<feature type="domain" description="Zinc-ribbon 15" evidence="1">
    <location>
        <begin position="29"/>
        <end position="127"/>
    </location>
</feature>
<dbReference type="AlphaFoldDB" id="A0A9N9BCQ5"/>